<gene>
    <name evidence="2" type="ORF">SS50377_22401</name>
</gene>
<dbReference type="AlphaFoldDB" id="A0A9P8LV27"/>
<organism evidence="2 3">
    <name type="scientific">Spironucleus salmonicida</name>
    <dbReference type="NCBI Taxonomy" id="348837"/>
    <lineage>
        <taxon>Eukaryota</taxon>
        <taxon>Metamonada</taxon>
        <taxon>Diplomonadida</taxon>
        <taxon>Hexamitidae</taxon>
        <taxon>Hexamitinae</taxon>
        <taxon>Spironucleus</taxon>
    </lineage>
</organism>
<keyword evidence="3" id="KW-1185">Reference proteome</keyword>
<evidence type="ECO:0000313" key="2">
    <source>
        <dbReference type="EMBL" id="KAH0574786.1"/>
    </source>
</evidence>
<keyword evidence="1" id="KW-0812">Transmembrane</keyword>
<accession>A0A9P8LV27</accession>
<keyword evidence="1" id="KW-1133">Transmembrane helix</keyword>
<evidence type="ECO:0000256" key="1">
    <source>
        <dbReference type="SAM" id="Phobius"/>
    </source>
</evidence>
<comment type="caution">
    <text evidence="2">The sequence shown here is derived from an EMBL/GenBank/DDBJ whole genome shotgun (WGS) entry which is preliminary data.</text>
</comment>
<proteinExistence type="predicted"/>
<feature type="transmembrane region" description="Helical" evidence="1">
    <location>
        <begin position="223"/>
        <end position="240"/>
    </location>
</feature>
<dbReference type="Proteomes" id="UP000018208">
    <property type="component" value="Unassembled WGS sequence"/>
</dbReference>
<reference evidence="2 3" key="1">
    <citation type="journal article" date="2014" name="PLoS Genet.">
        <title>The Genome of Spironucleus salmonicida Highlights a Fish Pathogen Adapted to Fluctuating Environments.</title>
        <authorList>
            <person name="Xu F."/>
            <person name="Jerlstrom-Hultqvist J."/>
            <person name="Einarsson E."/>
            <person name="Astvaldsson A."/>
            <person name="Svard S.G."/>
            <person name="Andersson J.O."/>
        </authorList>
    </citation>
    <scope>NUCLEOTIDE SEQUENCE [LARGE SCALE GENOMIC DNA]</scope>
    <source>
        <strain evidence="2 3">ATCC 50377</strain>
    </source>
</reference>
<keyword evidence="1" id="KW-0472">Membrane</keyword>
<dbReference type="EMBL" id="AUWU02000003">
    <property type="protein sequence ID" value="KAH0574786.1"/>
    <property type="molecule type" value="Genomic_DNA"/>
</dbReference>
<sequence length="318" mass="36511">MFMLFATESAIDYQFNYIQDPYILLQQSVKYIPEPHSEFHHPFLEGVRLQTNVLVVLSASEAISGMIPAGQVNAKYLQSLILDNSSFKIYNMKIANLHNLLTEYLLETKCTAGQQQNILQIHGLIVNFNNQTCMIDSLLLCTWFVSSSDRCRRWSVVDPQENVSIAIFAPIVVRFPSYFENLTSYMDSDLSTGIIRFTRQYFASTFDNFAYNDVHVATISHQFFKVIFISIFLSCIFFNLRDCYRTTENDPNNNFKELEVNEIQVEEDSDLLIFPSMTRREIVEELASMKSGESRKLRSARSVIIGSNKNSGRTNGII</sequence>
<name>A0A9P8LV27_9EUKA</name>
<dbReference type="KEGG" id="ssao:94296424"/>
<protein>
    <submittedName>
        <fullName evidence="2">Uncharacterized protein</fullName>
    </submittedName>
</protein>
<dbReference type="GeneID" id="94296424"/>
<dbReference type="OrthoDB" id="10251633at2759"/>
<evidence type="ECO:0000313" key="3">
    <source>
        <dbReference type="Proteomes" id="UP000018208"/>
    </source>
</evidence>
<dbReference type="RefSeq" id="XP_067765559.1">
    <property type="nucleotide sequence ID" value="XM_067906291.1"/>
</dbReference>